<name>A0A6J5KL91_9CAUD</name>
<evidence type="ECO:0000313" key="1">
    <source>
        <dbReference type="EMBL" id="CAB4121926.1"/>
    </source>
</evidence>
<gene>
    <name evidence="1" type="ORF">UFOVP27_24</name>
</gene>
<reference evidence="1" key="1">
    <citation type="submission" date="2020-04" db="EMBL/GenBank/DDBJ databases">
        <authorList>
            <person name="Chiriac C."/>
            <person name="Salcher M."/>
            <person name="Ghai R."/>
            <person name="Kavagutti S V."/>
        </authorList>
    </citation>
    <scope>NUCLEOTIDE SEQUENCE</scope>
</reference>
<organism evidence="1">
    <name type="scientific">uncultured Caudovirales phage</name>
    <dbReference type="NCBI Taxonomy" id="2100421"/>
    <lineage>
        <taxon>Viruses</taxon>
        <taxon>Duplodnaviria</taxon>
        <taxon>Heunggongvirae</taxon>
        <taxon>Uroviricota</taxon>
        <taxon>Caudoviricetes</taxon>
        <taxon>Peduoviridae</taxon>
        <taxon>Maltschvirus</taxon>
        <taxon>Maltschvirus maltsch</taxon>
    </lineage>
</organism>
<proteinExistence type="predicted"/>
<protein>
    <submittedName>
        <fullName evidence="1">Uncharacterized protein</fullName>
    </submittedName>
</protein>
<dbReference type="EMBL" id="LR796157">
    <property type="protein sequence ID" value="CAB4121926.1"/>
    <property type="molecule type" value="Genomic_DNA"/>
</dbReference>
<accession>A0A6J5KL91</accession>
<sequence length="68" mass="8110">MPDDKLTTKLRILYEVEIAKWRIGDQNEIGNREWALHVYDRNKEQWIQVNALDSHGEKATIKYIQVVE</sequence>